<accession>A0A2G6E5P9</accession>
<dbReference type="GO" id="GO:0016757">
    <property type="term" value="F:glycosyltransferase activity"/>
    <property type="evidence" value="ECO:0007669"/>
    <property type="project" value="InterPro"/>
</dbReference>
<evidence type="ECO:0000259" key="1">
    <source>
        <dbReference type="Pfam" id="PF00534"/>
    </source>
</evidence>
<proteinExistence type="predicted"/>
<dbReference type="Gene3D" id="3.40.50.2000">
    <property type="entry name" value="Glycogen Phosphorylase B"/>
    <property type="match status" value="2"/>
</dbReference>
<organism evidence="2 3">
    <name type="scientific">candidate division KSB3 bacterium</name>
    <dbReference type="NCBI Taxonomy" id="2044937"/>
    <lineage>
        <taxon>Bacteria</taxon>
        <taxon>candidate division KSB3</taxon>
    </lineage>
</organism>
<dbReference type="PANTHER" id="PTHR45947:SF3">
    <property type="entry name" value="SULFOQUINOVOSYL TRANSFERASE SQD2"/>
    <property type="match status" value="1"/>
</dbReference>
<dbReference type="SUPFAM" id="SSF53756">
    <property type="entry name" value="UDP-Glycosyltransferase/glycogen phosphorylase"/>
    <property type="match status" value="1"/>
</dbReference>
<reference evidence="2 3" key="1">
    <citation type="submission" date="2017-10" db="EMBL/GenBank/DDBJ databases">
        <title>Novel microbial diversity and functional potential in the marine mammal oral microbiome.</title>
        <authorList>
            <person name="Dudek N.K."/>
            <person name="Sun C.L."/>
            <person name="Burstein D."/>
            <person name="Kantor R.S."/>
            <person name="Aliaga Goltsman D.S."/>
            <person name="Bik E.M."/>
            <person name="Thomas B.C."/>
            <person name="Banfield J.F."/>
            <person name="Relman D.A."/>
        </authorList>
    </citation>
    <scope>NUCLEOTIDE SEQUENCE [LARGE SCALE GENOMIC DNA]</scope>
    <source>
        <strain evidence="2">DOLZORAL124_49_17</strain>
    </source>
</reference>
<protein>
    <recommendedName>
        <fullName evidence="1">Glycosyl transferase family 1 domain-containing protein</fullName>
    </recommendedName>
</protein>
<dbReference type="CDD" id="cd03801">
    <property type="entry name" value="GT4_PimA-like"/>
    <property type="match status" value="1"/>
</dbReference>
<dbReference type="PANTHER" id="PTHR45947">
    <property type="entry name" value="SULFOQUINOVOSYL TRANSFERASE SQD2"/>
    <property type="match status" value="1"/>
</dbReference>
<evidence type="ECO:0000313" key="3">
    <source>
        <dbReference type="Proteomes" id="UP000229740"/>
    </source>
</evidence>
<sequence length="382" mass="44114">MSVIFSIGVRIPGEGMGNHGYNTAEGLDRHHLLQRALVMQYHGHGIDRSKVTTFYTLERITFRLSRYTGLDKYVLRDNLFDWWISHQLEREHAKVFYGWNHIALWSIMQSKRLDMITILERANSHPLTYTRLLADEYKKHDIPHAPYHSLTLKKHLKEIEETDYIAVTSEFTKESLLEHGIDEQRILLTPLGVDTHVFTPAPIIEQDGIFKVVYIGQLCLRKGVQYLLEAWQKLQLQHANLVLIGDLVDNLEELLHGHLQQSRTISVRPHTTDPFKAYREASVFILPSLEDGFGLVVLEAMACGIPVIITEQTGAKDCVRHETDGFIIPPYSVESIADTLLYCYNNQSKLKRMGKHARQQAEKYPWKRYQDSIVGHIKHIID</sequence>
<feature type="domain" description="Glycosyl transferase family 1" evidence="1">
    <location>
        <begin position="210"/>
        <end position="360"/>
    </location>
</feature>
<evidence type="ECO:0000313" key="2">
    <source>
        <dbReference type="EMBL" id="PID57394.1"/>
    </source>
</evidence>
<name>A0A2G6E5P9_9BACT</name>
<dbReference type="Proteomes" id="UP000229740">
    <property type="component" value="Unassembled WGS sequence"/>
</dbReference>
<dbReference type="AlphaFoldDB" id="A0A2G6E5P9"/>
<dbReference type="InterPro" id="IPR001296">
    <property type="entry name" value="Glyco_trans_1"/>
</dbReference>
<dbReference type="InterPro" id="IPR050194">
    <property type="entry name" value="Glycosyltransferase_grp1"/>
</dbReference>
<gene>
    <name evidence="2" type="ORF">CSB45_07675</name>
</gene>
<comment type="caution">
    <text evidence="2">The sequence shown here is derived from an EMBL/GenBank/DDBJ whole genome shotgun (WGS) entry which is preliminary data.</text>
</comment>
<dbReference type="Pfam" id="PF00534">
    <property type="entry name" value="Glycos_transf_1"/>
    <property type="match status" value="1"/>
</dbReference>
<dbReference type="EMBL" id="PDPS01000027">
    <property type="protein sequence ID" value="PID57394.1"/>
    <property type="molecule type" value="Genomic_DNA"/>
</dbReference>